<feature type="domain" description="Myb-like" evidence="4">
    <location>
        <begin position="28"/>
        <end position="78"/>
    </location>
</feature>
<evidence type="ECO:0000256" key="3">
    <source>
        <dbReference type="ARBA" id="ARBA00023242"/>
    </source>
</evidence>
<dbReference type="CDD" id="cd00167">
    <property type="entry name" value="SANT"/>
    <property type="match status" value="1"/>
</dbReference>
<gene>
    <name evidence="6" type="ORF">SASPL_153703</name>
</gene>
<reference evidence="6" key="2">
    <citation type="submission" date="2020-08" db="EMBL/GenBank/DDBJ databases">
        <title>Plant Genome Project.</title>
        <authorList>
            <person name="Zhang R.-G."/>
        </authorList>
    </citation>
    <scope>NUCLEOTIDE SEQUENCE</scope>
    <source>
        <strain evidence="6">Huo1</strain>
        <tissue evidence="6">Leaf</tissue>
    </source>
</reference>
<dbReference type="FunFam" id="1.10.10.60:FF:000349">
    <property type="entry name" value="Transcription factor MYB39"/>
    <property type="match status" value="1"/>
</dbReference>
<organism evidence="6">
    <name type="scientific">Salvia splendens</name>
    <name type="common">Scarlet sage</name>
    <dbReference type="NCBI Taxonomy" id="180675"/>
    <lineage>
        <taxon>Eukaryota</taxon>
        <taxon>Viridiplantae</taxon>
        <taxon>Streptophyta</taxon>
        <taxon>Embryophyta</taxon>
        <taxon>Tracheophyta</taxon>
        <taxon>Spermatophyta</taxon>
        <taxon>Magnoliopsida</taxon>
        <taxon>eudicotyledons</taxon>
        <taxon>Gunneridae</taxon>
        <taxon>Pentapetalae</taxon>
        <taxon>asterids</taxon>
        <taxon>lamiids</taxon>
        <taxon>Lamiales</taxon>
        <taxon>Lamiaceae</taxon>
        <taxon>Nepetoideae</taxon>
        <taxon>Mentheae</taxon>
        <taxon>Salviinae</taxon>
        <taxon>Salvia</taxon>
        <taxon>Salvia subgen. Calosphace</taxon>
        <taxon>core Calosphace</taxon>
    </lineage>
</organism>
<dbReference type="Gene3D" id="1.10.10.60">
    <property type="entry name" value="Homeodomain-like"/>
    <property type="match status" value="2"/>
</dbReference>
<dbReference type="EMBL" id="PNBA02000022">
    <property type="protein sequence ID" value="KAG6384881.1"/>
    <property type="molecule type" value="Genomic_DNA"/>
</dbReference>
<dbReference type="PROSITE" id="PS51294">
    <property type="entry name" value="HTH_MYB"/>
    <property type="match status" value="1"/>
</dbReference>
<dbReference type="Proteomes" id="UP000298416">
    <property type="component" value="Unassembled WGS sequence"/>
</dbReference>
<proteinExistence type="predicted"/>
<evidence type="ECO:0000313" key="7">
    <source>
        <dbReference type="Proteomes" id="UP000298416"/>
    </source>
</evidence>
<dbReference type="PROSITE" id="PS50090">
    <property type="entry name" value="MYB_LIKE"/>
    <property type="match status" value="1"/>
</dbReference>
<dbReference type="SMART" id="SM00717">
    <property type="entry name" value="SANT"/>
    <property type="match status" value="1"/>
</dbReference>
<reference evidence="6" key="1">
    <citation type="submission" date="2018-01" db="EMBL/GenBank/DDBJ databases">
        <authorList>
            <person name="Mao J.F."/>
        </authorList>
    </citation>
    <scope>NUCLEOTIDE SEQUENCE</scope>
    <source>
        <strain evidence="6">Huo1</strain>
        <tissue evidence="6">Leaf</tissue>
    </source>
</reference>
<evidence type="ECO:0008006" key="8">
    <source>
        <dbReference type="Google" id="ProtNLM"/>
    </source>
</evidence>
<dbReference type="PANTHER" id="PTHR47994:SF11">
    <property type="entry name" value="BINDING PROTEIN, PUTATIVE-RELATED"/>
    <property type="match status" value="1"/>
</dbReference>
<dbReference type="InterPro" id="IPR015495">
    <property type="entry name" value="Myb_TF_plants"/>
</dbReference>
<dbReference type="Pfam" id="PF00249">
    <property type="entry name" value="Myb_DNA-binding"/>
    <property type="match status" value="1"/>
</dbReference>
<dbReference type="InterPro" id="IPR001005">
    <property type="entry name" value="SANT/Myb"/>
</dbReference>
<keyword evidence="3" id="KW-0539">Nucleus</keyword>
<evidence type="ECO:0000256" key="2">
    <source>
        <dbReference type="ARBA" id="ARBA00023125"/>
    </source>
</evidence>
<name>A0A8X8YXU9_SALSN</name>
<sequence length="274" mass="30070">MGRSPLSEDSGLNRCGKSCRLRWTNYLRPDIKRGKFSQEEEQTILNLHSILGNKWSAIATHLPGRTDNEIKNFWNTHLKKRLIQMGFDPMTHRPRTDIFATLPHLLALANLIENPSPASWEDHTIRMQSEALQMARLNQCLQHLLRPSIQIPNFHVDAAILAHLEAPPPPPPPAAFSAAQFLQDSVQFAHLPELQAAPCGSGDFAGVMGQLENSPPSSSPWMQQSLSASPVAAQVAESSGIDNTVDVCGASSYGGGAAQMWSELLDDPIFLDIP</sequence>
<dbReference type="SUPFAM" id="SSF46689">
    <property type="entry name" value="Homeodomain-like"/>
    <property type="match status" value="1"/>
</dbReference>
<dbReference type="InterPro" id="IPR009057">
    <property type="entry name" value="Homeodomain-like_sf"/>
</dbReference>
<evidence type="ECO:0000259" key="4">
    <source>
        <dbReference type="PROSITE" id="PS50090"/>
    </source>
</evidence>
<protein>
    <recommendedName>
        <fullName evidence="8">Myb proto-oncogene protein, plant</fullName>
    </recommendedName>
</protein>
<dbReference type="GO" id="GO:0003677">
    <property type="term" value="F:DNA binding"/>
    <property type="evidence" value="ECO:0007669"/>
    <property type="project" value="UniProtKB-KW"/>
</dbReference>
<dbReference type="GO" id="GO:0005634">
    <property type="term" value="C:nucleus"/>
    <property type="evidence" value="ECO:0007669"/>
    <property type="project" value="UniProtKB-SubCell"/>
</dbReference>
<comment type="caution">
    <text evidence="6">The sequence shown here is derived from an EMBL/GenBank/DDBJ whole genome shotgun (WGS) entry which is preliminary data.</text>
</comment>
<dbReference type="AlphaFoldDB" id="A0A8X8YXU9"/>
<feature type="domain" description="HTH myb-type" evidence="5">
    <location>
        <begin position="28"/>
        <end position="82"/>
    </location>
</feature>
<keyword evidence="2" id="KW-0238">DNA-binding</keyword>
<evidence type="ECO:0000259" key="5">
    <source>
        <dbReference type="PROSITE" id="PS51294"/>
    </source>
</evidence>
<dbReference type="InterPro" id="IPR017930">
    <property type="entry name" value="Myb_dom"/>
</dbReference>
<evidence type="ECO:0000256" key="1">
    <source>
        <dbReference type="ARBA" id="ARBA00004123"/>
    </source>
</evidence>
<keyword evidence="7" id="KW-1185">Reference proteome</keyword>
<comment type="subcellular location">
    <subcellularLocation>
        <location evidence="1">Nucleus</location>
    </subcellularLocation>
</comment>
<dbReference type="PANTHER" id="PTHR47994">
    <property type="entry name" value="F14D16.11-RELATED"/>
    <property type="match status" value="1"/>
</dbReference>
<accession>A0A8X8YXU9</accession>
<evidence type="ECO:0000313" key="6">
    <source>
        <dbReference type="EMBL" id="KAG6384881.1"/>
    </source>
</evidence>